<dbReference type="GeneID" id="54360472"/>
<reference evidence="10" key="3">
    <citation type="submission" date="2025-08" db="UniProtKB">
        <authorList>
            <consortium name="RefSeq"/>
        </authorList>
    </citation>
    <scope>IDENTIFICATION</scope>
    <source>
        <strain evidence="10">CBS 342.82</strain>
    </source>
</reference>
<comment type="similarity">
    <text evidence="2">Belongs to the paxM FAD-dependent monooxygenase family.</text>
</comment>
<keyword evidence="6 10" id="KW-0503">Monooxygenase</keyword>
<dbReference type="Pfam" id="PF01494">
    <property type="entry name" value="FAD_binding_3"/>
    <property type="match status" value="1"/>
</dbReference>
<evidence type="ECO:0000259" key="8">
    <source>
        <dbReference type="Pfam" id="PF01494"/>
    </source>
</evidence>
<proteinExistence type="inferred from homology"/>
<dbReference type="InterPro" id="IPR002938">
    <property type="entry name" value="FAD-bd"/>
</dbReference>
<dbReference type="InterPro" id="IPR003953">
    <property type="entry name" value="FAD-dep_OxRdtase_2_FAD-bd"/>
</dbReference>
<keyword evidence="5" id="KW-0560">Oxidoreductase</keyword>
<dbReference type="RefSeq" id="XP_033456470.1">
    <property type="nucleotide sequence ID" value="XM_033602672.1"/>
</dbReference>
<reference evidence="10" key="1">
    <citation type="submission" date="2020-01" db="EMBL/GenBank/DDBJ databases">
        <authorList>
            <consortium name="DOE Joint Genome Institute"/>
            <person name="Haridas S."/>
            <person name="Albert R."/>
            <person name="Binder M."/>
            <person name="Bloem J."/>
            <person name="Labutti K."/>
            <person name="Salamov A."/>
            <person name="Andreopoulos B."/>
            <person name="Baker S.E."/>
            <person name="Barry K."/>
            <person name="Bills G."/>
            <person name="Bluhm B.H."/>
            <person name="Cannon C."/>
            <person name="Castanera R."/>
            <person name="Culley D.E."/>
            <person name="Daum C."/>
            <person name="Ezra D."/>
            <person name="Gonzalez J.B."/>
            <person name="Henrissat B."/>
            <person name="Kuo A."/>
            <person name="Liang C."/>
            <person name="Lipzen A."/>
            <person name="Lutzoni F."/>
            <person name="Magnuson J."/>
            <person name="Mondo S."/>
            <person name="Nolan M."/>
            <person name="Ohm R."/>
            <person name="Pangilinan J."/>
            <person name="Park H.-J."/>
            <person name="Ramirez L."/>
            <person name="Alfaro M."/>
            <person name="Sun H."/>
            <person name="Tritt A."/>
            <person name="Yoshinaga Y."/>
            <person name="Zwiers L.-H."/>
            <person name="Turgeon B.G."/>
            <person name="Goodwin S.B."/>
            <person name="Spatafora J.W."/>
            <person name="Crous P.W."/>
            <person name="Grigoriev I.V."/>
        </authorList>
    </citation>
    <scope>NUCLEOTIDE SEQUENCE</scope>
    <source>
        <strain evidence="10">CBS 342.82</strain>
    </source>
</reference>
<dbReference type="PANTHER" id="PTHR13789">
    <property type="entry name" value="MONOOXYGENASE"/>
    <property type="match status" value="1"/>
</dbReference>
<evidence type="ECO:0000313" key="9">
    <source>
        <dbReference type="Proteomes" id="UP000504637"/>
    </source>
</evidence>
<feature type="domain" description="FAD-binding" evidence="8">
    <location>
        <begin position="131"/>
        <end position="367"/>
    </location>
</feature>
<dbReference type="FunFam" id="3.50.50.60:FF:000270">
    <property type="entry name" value="FAD/NAD(P)-binding domain-containing protein"/>
    <property type="match status" value="1"/>
</dbReference>
<dbReference type="InterPro" id="IPR050493">
    <property type="entry name" value="FAD-dep_Monooxygenase_BioMet"/>
</dbReference>
<evidence type="ECO:0000256" key="4">
    <source>
        <dbReference type="ARBA" id="ARBA00022827"/>
    </source>
</evidence>
<name>A0A6J3LVZ2_9PEZI</name>
<evidence type="ECO:0000313" key="10">
    <source>
        <dbReference type="RefSeq" id="XP_033456470.1"/>
    </source>
</evidence>
<dbReference type="Pfam" id="PF00890">
    <property type="entry name" value="FAD_binding_2"/>
    <property type="match status" value="1"/>
</dbReference>
<evidence type="ECO:0000256" key="2">
    <source>
        <dbReference type="ARBA" id="ARBA00007992"/>
    </source>
</evidence>
<sequence length="493" mass="54901">MAISELTNDSKPVGSYPPTGIDVLVVGTGLAGLTAAIECTRKGHNVRVLERNDTINTAGDMYFMGLSATKFFKHWPEMKAEYDSIGLHNAWIETFKHSGEQMVEPLSVAERLRDSGLDPKTPPGTFQMRPLIYKMFVSQVERLGIQVQFGRRVVDYFENDDKTKGGCITADGERFEADIVIAADGVGSKSQRLVGGQVRARSSGRAMWRAAFPIEASLEQNQEVKKFFSMVGPNASEPIVRTFLGPGTYALTLTRPDTMIWIINHNATGSSAENWNNTIDAEEVLAEMDKGVGPKPWAPVFKDLVKCTPNNTIVNFELLWRDPQPTYSSPGGRVLQIGDSAHSYLPASSNGATQAIEDAISIATCLQISEKDNIPEAVKAHVRFRFIRNACAQKLGFSNAELLQETQWDKVKLDPRRAQPKLPKWVWSHNPETYVYENYEKNVETMRKGIPFDESGIPPNYPPGYKYEPWTIDYIMDCMEKGVPVDLGPGDWA</sequence>
<dbReference type="Proteomes" id="UP000504637">
    <property type="component" value="Unplaced"/>
</dbReference>
<keyword evidence="4" id="KW-0274">FAD</keyword>
<dbReference type="GO" id="GO:0004497">
    <property type="term" value="F:monooxygenase activity"/>
    <property type="evidence" value="ECO:0007669"/>
    <property type="project" value="UniProtKB-KW"/>
</dbReference>
<protein>
    <submittedName>
        <fullName evidence="10">Monooxygenase</fullName>
    </submittedName>
</protein>
<dbReference type="PRINTS" id="PR00420">
    <property type="entry name" value="RNGMNOXGNASE"/>
</dbReference>
<dbReference type="OrthoDB" id="16820at2759"/>
<dbReference type="SUPFAM" id="SSF51905">
    <property type="entry name" value="FAD/NAD(P)-binding domain"/>
    <property type="match status" value="1"/>
</dbReference>
<evidence type="ECO:0000256" key="1">
    <source>
        <dbReference type="ARBA" id="ARBA00001974"/>
    </source>
</evidence>
<keyword evidence="3" id="KW-0285">Flavoprotein</keyword>
<evidence type="ECO:0000256" key="5">
    <source>
        <dbReference type="ARBA" id="ARBA00023002"/>
    </source>
</evidence>
<keyword evidence="9" id="KW-1185">Reference proteome</keyword>
<dbReference type="Gene3D" id="3.50.50.60">
    <property type="entry name" value="FAD/NAD(P)-binding domain"/>
    <property type="match status" value="1"/>
</dbReference>
<dbReference type="InterPro" id="IPR036188">
    <property type="entry name" value="FAD/NAD-bd_sf"/>
</dbReference>
<feature type="domain" description="FAD-dependent oxidoreductase 2 FAD-binding" evidence="7">
    <location>
        <begin position="22"/>
        <end position="106"/>
    </location>
</feature>
<accession>A0A6J3LVZ2</accession>
<gene>
    <name evidence="10" type="ORF">K489DRAFT_362843</name>
</gene>
<organism evidence="10">
    <name type="scientific">Dissoconium aciculare CBS 342.82</name>
    <dbReference type="NCBI Taxonomy" id="1314786"/>
    <lineage>
        <taxon>Eukaryota</taxon>
        <taxon>Fungi</taxon>
        <taxon>Dikarya</taxon>
        <taxon>Ascomycota</taxon>
        <taxon>Pezizomycotina</taxon>
        <taxon>Dothideomycetes</taxon>
        <taxon>Dothideomycetidae</taxon>
        <taxon>Mycosphaerellales</taxon>
        <taxon>Dissoconiaceae</taxon>
        <taxon>Dissoconium</taxon>
    </lineage>
</organism>
<evidence type="ECO:0000259" key="7">
    <source>
        <dbReference type="Pfam" id="PF00890"/>
    </source>
</evidence>
<dbReference type="PANTHER" id="PTHR13789:SF315">
    <property type="entry name" value="FAD-DEPENDENT MONOOXYGENASE MDPD"/>
    <property type="match status" value="1"/>
</dbReference>
<comment type="cofactor">
    <cofactor evidence="1">
        <name>FAD</name>
        <dbReference type="ChEBI" id="CHEBI:57692"/>
    </cofactor>
</comment>
<reference evidence="10" key="2">
    <citation type="submission" date="2020-04" db="EMBL/GenBank/DDBJ databases">
        <authorList>
            <consortium name="NCBI Genome Project"/>
        </authorList>
    </citation>
    <scope>NUCLEOTIDE SEQUENCE</scope>
    <source>
        <strain evidence="10">CBS 342.82</strain>
    </source>
</reference>
<evidence type="ECO:0000256" key="3">
    <source>
        <dbReference type="ARBA" id="ARBA00022630"/>
    </source>
</evidence>
<evidence type="ECO:0000256" key="6">
    <source>
        <dbReference type="ARBA" id="ARBA00023033"/>
    </source>
</evidence>
<dbReference type="GO" id="GO:0071949">
    <property type="term" value="F:FAD binding"/>
    <property type="evidence" value="ECO:0007669"/>
    <property type="project" value="InterPro"/>
</dbReference>
<dbReference type="AlphaFoldDB" id="A0A6J3LVZ2"/>